<reference evidence="1 2" key="2">
    <citation type="journal article" date="2011" name="Microbiology">
        <title>The genome sequence of Bacillus subtilis subsp. spizizenii W23: insights into speciation within the B. subtilis complex and into the history of B. subtilis genetics.</title>
        <authorList>
            <person name="Zeigler D.R."/>
        </authorList>
    </citation>
    <scope>NUCLEOTIDE SEQUENCE [LARGE SCALE GENOMIC DNA]</scope>
    <source>
        <strain evidence="2">ATCC 23059 / NRRL B-14472 / W23</strain>
    </source>
</reference>
<sequence length="46" mass="5447">MRFIEKAKLLQLLFSNILITLGIKKEMEILTTYDLMREHGVLKQIL</sequence>
<dbReference type="KEGG" id="bss:BSUW23_02505"/>
<protein>
    <submittedName>
        <fullName evidence="1">Uncharacterized protein</fullName>
    </submittedName>
</protein>
<dbReference type="EMBL" id="CP002183">
    <property type="protein sequence ID" value="ADM36559.1"/>
    <property type="molecule type" value="Genomic_DNA"/>
</dbReference>
<reference key="1">
    <citation type="submission" date="2010-08" db="EMBL/GenBank/DDBJ databases">
        <authorList>
            <person name="Zeigler D.R."/>
        </authorList>
    </citation>
    <scope>NUCLEOTIDE SEQUENCE</scope>
    <source>
        <strain>W23</strain>
    </source>
</reference>
<proteinExistence type="predicted"/>
<organism evidence="1 2">
    <name type="scientific">Bacillus spizizenii (strain ATCC 23059 / NRRL B-14472 / W23)</name>
    <name type="common">Bacillus subtilis subsp. spizizenii</name>
    <dbReference type="NCBI Taxonomy" id="655816"/>
    <lineage>
        <taxon>Bacteria</taxon>
        <taxon>Bacillati</taxon>
        <taxon>Bacillota</taxon>
        <taxon>Bacilli</taxon>
        <taxon>Bacillales</taxon>
        <taxon>Bacillaceae</taxon>
        <taxon>Bacillus</taxon>
    </lineage>
</organism>
<evidence type="ECO:0000313" key="2">
    <source>
        <dbReference type="Proteomes" id="UP000002233"/>
    </source>
</evidence>
<dbReference type="Proteomes" id="UP000002233">
    <property type="component" value="Chromosome"/>
</dbReference>
<dbReference type="HOGENOM" id="CLU_3180360_0_0_9"/>
<gene>
    <name evidence="1" type="ordered locus">BSUW23_02505</name>
</gene>
<name>E0U3S7_BACSH</name>
<dbReference type="AlphaFoldDB" id="E0U3S7"/>
<accession>E0U3S7</accession>
<evidence type="ECO:0000313" key="1">
    <source>
        <dbReference type="EMBL" id="ADM36559.1"/>
    </source>
</evidence>